<gene>
    <name evidence="2" type="ORF">RDB_LOCUS110111</name>
</gene>
<dbReference type="Proteomes" id="UP000663850">
    <property type="component" value="Unassembled WGS sequence"/>
</dbReference>
<feature type="chain" id="PRO_5034520039" description="GPI anchored protein" evidence="1">
    <location>
        <begin position="19"/>
        <end position="260"/>
    </location>
</feature>
<comment type="caution">
    <text evidence="2">The sequence shown here is derived from an EMBL/GenBank/DDBJ whole genome shotgun (WGS) entry which is preliminary data.</text>
</comment>
<evidence type="ECO:0008006" key="4">
    <source>
        <dbReference type="Google" id="ProtNLM"/>
    </source>
</evidence>
<evidence type="ECO:0000313" key="3">
    <source>
        <dbReference type="Proteomes" id="UP000663850"/>
    </source>
</evidence>
<organism evidence="2 3">
    <name type="scientific">Rhizoctonia solani</name>
    <dbReference type="NCBI Taxonomy" id="456999"/>
    <lineage>
        <taxon>Eukaryota</taxon>
        <taxon>Fungi</taxon>
        <taxon>Dikarya</taxon>
        <taxon>Basidiomycota</taxon>
        <taxon>Agaricomycotina</taxon>
        <taxon>Agaricomycetes</taxon>
        <taxon>Cantharellales</taxon>
        <taxon>Ceratobasidiaceae</taxon>
        <taxon>Rhizoctonia</taxon>
    </lineage>
</organism>
<dbReference type="EMBL" id="CAJMWZ010006038">
    <property type="protein sequence ID" value="CAE6514480.1"/>
    <property type="molecule type" value="Genomic_DNA"/>
</dbReference>
<dbReference type="AlphaFoldDB" id="A0A8H3D605"/>
<name>A0A8H3D605_9AGAM</name>
<evidence type="ECO:0000313" key="2">
    <source>
        <dbReference type="EMBL" id="CAE6514480.1"/>
    </source>
</evidence>
<proteinExistence type="predicted"/>
<keyword evidence="1" id="KW-0732">Signal</keyword>
<accession>A0A8H3D605</accession>
<feature type="signal peptide" evidence="1">
    <location>
        <begin position="1"/>
        <end position="18"/>
    </location>
</feature>
<reference evidence="2" key="1">
    <citation type="submission" date="2021-01" db="EMBL/GenBank/DDBJ databases">
        <authorList>
            <person name="Kaushik A."/>
        </authorList>
    </citation>
    <scope>NUCLEOTIDE SEQUENCE</scope>
    <source>
        <strain evidence="2">Type strain: AG8-Rh-89/</strain>
    </source>
</reference>
<sequence>MHLMIQFLFFSLLPVVLADLWGFTPDEPAGTSPNVSLLARQQYYCPSGYGMCSDRQSCCPLDGRCCPIEGCCGSGYYCVTGGCCPLGEICTGGVRGCSVSGTYPCKNENFCCPSGATCYRDSSGTARCGSGGGDPNLDPTTRTTLTSTSTEITSWTSYTTISYETTLGMTFTYTFVVGEGTTRTAGIGMPTTVPTAPTTVPDIATPTVKPPRFPTSSANSTSSTSSLAAAFTAQANSGTFGRCSTGIFILITGLCLLALY</sequence>
<protein>
    <recommendedName>
        <fullName evidence="4">GPI anchored protein</fullName>
    </recommendedName>
</protein>
<evidence type="ECO:0000256" key="1">
    <source>
        <dbReference type="SAM" id="SignalP"/>
    </source>
</evidence>